<accession>A0A251MUL4</accession>
<proteinExistence type="predicted"/>
<keyword evidence="2" id="KW-1185">Reference proteome</keyword>
<protein>
    <submittedName>
        <fullName evidence="1">Uncharacterized protein</fullName>
    </submittedName>
</protein>
<dbReference type="Gramene" id="ONH90780">
    <property type="protein sequence ID" value="ONH90780"/>
    <property type="gene ID" value="PRUPE_8G073800"/>
</dbReference>
<dbReference type="Proteomes" id="UP000006882">
    <property type="component" value="Chromosome G8"/>
</dbReference>
<reference evidence="1 2" key="1">
    <citation type="journal article" date="2013" name="Nat. Genet.">
        <title>The high-quality draft genome of peach (Prunus persica) identifies unique patterns of genetic diversity, domestication and genome evolution.</title>
        <authorList>
            <consortium name="International Peach Genome Initiative"/>
            <person name="Verde I."/>
            <person name="Abbott A.G."/>
            <person name="Scalabrin S."/>
            <person name="Jung S."/>
            <person name="Shu S."/>
            <person name="Marroni F."/>
            <person name="Zhebentyayeva T."/>
            <person name="Dettori M.T."/>
            <person name="Grimwood J."/>
            <person name="Cattonaro F."/>
            <person name="Zuccolo A."/>
            <person name="Rossini L."/>
            <person name="Jenkins J."/>
            <person name="Vendramin E."/>
            <person name="Meisel L.A."/>
            <person name="Decroocq V."/>
            <person name="Sosinski B."/>
            <person name="Prochnik S."/>
            <person name="Mitros T."/>
            <person name="Policriti A."/>
            <person name="Cipriani G."/>
            <person name="Dondini L."/>
            <person name="Ficklin S."/>
            <person name="Goodstein D.M."/>
            <person name="Xuan P."/>
            <person name="Del Fabbro C."/>
            <person name="Aramini V."/>
            <person name="Copetti D."/>
            <person name="Gonzalez S."/>
            <person name="Horner D.S."/>
            <person name="Falchi R."/>
            <person name="Lucas S."/>
            <person name="Mica E."/>
            <person name="Maldonado J."/>
            <person name="Lazzari B."/>
            <person name="Bielenberg D."/>
            <person name="Pirona R."/>
            <person name="Miculan M."/>
            <person name="Barakat A."/>
            <person name="Testolin R."/>
            <person name="Stella A."/>
            <person name="Tartarini S."/>
            <person name="Tonutti P."/>
            <person name="Arus P."/>
            <person name="Orellana A."/>
            <person name="Wells C."/>
            <person name="Main D."/>
            <person name="Vizzotto G."/>
            <person name="Silva H."/>
            <person name="Salamini F."/>
            <person name="Schmutz J."/>
            <person name="Morgante M."/>
            <person name="Rokhsar D.S."/>
        </authorList>
    </citation>
    <scope>NUCLEOTIDE SEQUENCE [LARGE SCALE GENOMIC DNA]</scope>
    <source>
        <strain evidence="2">cv. Nemared</strain>
    </source>
</reference>
<evidence type="ECO:0000313" key="2">
    <source>
        <dbReference type="Proteomes" id="UP000006882"/>
    </source>
</evidence>
<dbReference type="EMBL" id="CM007658">
    <property type="protein sequence ID" value="ONH90780.1"/>
    <property type="molecule type" value="Genomic_DNA"/>
</dbReference>
<gene>
    <name evidence="1" type="ORF">PRUPE_8G073800</name>
</gene>
<evidence type="ECO:0000313" key="1">
    <source>
        <dbReference type="EMBL" id="ONH90780.1"/>
    </source>
</evidence>
<organism evidence="1 2">
    <name type="scientific">Prunus persica</name>
    <name type="common">Peach</name>
    <name type="synonym">Amygdalus persica</name>
    <dbReference type="NCBI Taxonomy" id="3760"/>
    <lineage>
        <taxon>Eukaryota</taxon>
        <taxon>Viridiplantae</taxon>
        <taxon>Streptophyta</taxon>
        <taxon>Embryophyta</taxon>
        <taxon>Tracheophyta</taxon>
        <taxon>Spermatophyta</taxon>
        <taxon>Magnoliopsida</taxon>
        <taxon>eudicotyledons</taxon>
        <taxon>Gunneridae</taxon>
        <taxon>Pentapetalae</taxon>
        <taxon>rosids</taxon>
        <taxon>fabids</taxon>
        <taxon>Rosales</taxon>
        <taxon>Rosaceae</taxon>
        <taxon>Amygdaloideae</taxon>
        <taxon>Amygdaleae</taxon>
        <taxon>Prunus</taxon>
    </lineage>
</organism>
<sequence length="68" mass="7639">MCMIACLQTHTQMCTCKDWSNSQNSLAYGHDLKLNLHASVHNMNCFGRHSGASHISSYGLLYLTLECF</sequence>
<name>A0A251MUL4_PRUPE</name>
<dbReference type="AlphaFoldDB" id="A0A251MUL4"/>